<comment type="similarity">
    <text evidence="2">Belongs to the nematode receptor-like protein srd family.</text>
</comment>
<dbReference type="InterPro" id="IPR019421">
    <property type="entry name" value="7TM_GPCR_serpentine_rcpt_Srd"/>
</dbReference>
<evidence type="ECO:0000256" key="2">
    <source>
        <dbReference type="ARBA" id="ARBA00009166"/>
    </source>
</evidence>
<feature type="transmembrane region" description="Helical" evidence="6">
    <location>
        <begin position="43"/>
        <end position="62"/>
    </location>
</feature>
<dbReference type="AlphaFoldDB" id="A0A0B1T2C8"/>
<keyword evidence="5 6" id="KW-0472">Membrane</keyword>
<comment type="subcellular location">
    <subcellularLocation>
        <location evidence="1">Membrane</location>
        <topology evidence="1">Multi-pass membrane protein</topology>
    </subcellularLocation>
</comment>
<dbReference type="GO" id="GO:0016020">
    <property type="term" value="C:membrane"/>
    <property type="evidence" value="ECO:0007669"/>
    <property type="project" value="UniProtKB-SubCell"/>
</dbReference>
<evidence type="ECO:0008006" key="9">
    <source>
        <dbReference type="Google" id="ProtNLM"/>
    </source>
</evidence>
<reference evidence="7 8" key="1">
    <citation type="submission" date="2014-03" db="EMBL/GenBank/DDBJ databases">
        <title>Draft genome of the hookworm Oesophagostomum dentatum.</title>
        <authorList>
            <person name="Mitreva M."/>
        </authorList>
    </citation>
    <scope>NUCLEOTIDE SEQUENCE [LARGE SCALE GENOMIC DNA]</scope>
    <source>
        <strain evidence="7 8">OD-Hann</strain>
    </source>
</reference>
<evidence type="ECO:0000313" key="8">
    <source>
        <dbReference type="Proteomes" id="UP000053660"/>
    </source>
</evidence>
<evidence type="ECO:0000256" key="3">
    <source>
        <dbReference type="ARBA" id="ARBA00022692"/>
    </source>
</evidence>
<proteinExistence type="inferred from homology"/>
<gene>
    <name evidence="7" type="ORF">OESDEN_08461</name>
</gene>
<dbReference type="PANTHER" id="PTHR22945">
    <property type="entry name" value="SERPENTINE RECEPTOR, CLASS D DELTA"/>
    <property type="match status" value="1"/>
</dbReference>
<accession>A0A0B1T2C8</accession>
<evidence type="ECO:0000313" key="7">
    <source>
        <dbReference type="EMBL" id="KHJ91668.1"/>
    </source>
</evidence>
<name>A0A0B1T2C8_OESDE</name>
<evidence type="ECO:0000256" key="1">
    <source>
        <dbReference type="ARBA" id="ARBA00004141"/>
    </source>
</evidence>
<dbReference type="OrthoDB" id="5873496at2759"/>
<keyword evidence="3 6" id="KW-0812">Transmembrane</keyword>
<feature type="transmembrane region" description="Helical" evidence="6">
    <location>
        <begin position="90"/>
        <end position="113"/>
    </location>
</feature>
<dbReference type="InterPro" id="IPR050920">
    <property type="entry name" value="Nematode_rcpt-like_delta"/>
</dbReference>
<evidence type="ECO:0000256" key="4">
    <source>
        <dbReference type="ARBA" id="ARBA00022989"/>
    </source>
</evidence>
<dbReference type="EMBL" id="KN551888">
    <property type="protein sequence ID" value="KHJ91668.1"/>
    <property type="molecule type" value="Genomic_DNA"/>
</dbReference>
<dbReference type="Gene3D" id="1.20.1070.10">
    <property type="entry name" value="Rhodopsin 7-helix transmembrane proteins"/>
    <property type="match status" value="1"/>
</dbReference>
<protein>
    <recommendedName>
        <fullName evidence="9">G-protein coupled receptors family 1 profile domain-containing protein</fullName>
    </recommendedName>
</protein>
<dbReference type="PANTHER" id="PTHR22945:SF40">
    <property type="entry name" value="SERPENTINE RECEPTOR, CLASS D (DELTA)-RELATED"/>
    <property type="match status" value="1"/>
</dbReference>
<feature type="transmembrane region" description="Helical" evidence="6">
    <location>
        <begin position="6"/>
        <end position="31"/>
    </location>
</feature>
<keyword evidence="8" id="KW-1185">Reference proteome</keyword>
<feature type="transmembrane region" description="Helical" evidence="6">
    <location>
        <begin position="125"/>
        <end position="142"/>
    </location>
</feature>
<evidence type="ECO:0000256" key="5">
    <source>
        <dbReference type="ARBA" id="ARBA00023136"/>
    </source>
</evidence>
<sequence length="143" mass="16331">MDVVLLAMIVTNVTVNLIGISANSILIFLVIKKTRKELRNYSVLILNCAVFDFIACVCSLFVDQRLIPSELGYFFFSHGPCRLFGSTVCYFGYIVMLHCYPHGLYSLFYSFCYRYYILSHDQPKIPTIIATKLAIIVAPFFGR</sequence>
<dbReference type="Proteomes" id="UP000053660">
    <property type="component" value="Unassembled WGS sequence"/>
</dbReference>
<organism evidence="7 8">
    <name type="scientific">Oesophagostomum dentatum</name>
    <name type="common">Nodular worm</name>
    <dbReference type="NCBI Taxonomy" id="61180"/>
    <lineage>
        <taxon>Eukaryota</taxon>
        <taxon>Metazoa</taxon>
        <taxon>Ecdysozoa</taxon>
        <taxon>Nematoda</taxon>
        <taxon>Chromadorea</taxon>
        <taxon>Rhabditida</taxon>
        <taxon>Rhabditina</taxon>
        <taxon>Rhabditomorpha</taxon>
        <taxon>Strongyloidea</taxon>
        <taxon>Strongylidae</taxon>
        <taxon>Oesophagostomum</taxon>
    </lineage>
</organism>
<dbReference type="SUPFAM" id="SSF81321">
    <property type="entry name" value="Family A G protein-coupled receptor-like"/>
    <property type="match status" value="1"/>
</dbReference>
<dbReference type="Pfam" id="PF10317">
    <property type="entry name" value="7TM_GPCR_Srd"/>
    <property type="match status" value="1"/>
</dbReference>
<keyword evidence="4 6" id="KW-1133">Transmembrane helix</keyword>
<evidence type="ECO:0000256" key="6">
    <source>
        <dbReference type="SAM" id="Phobius"/>
    </source>
</evidence>